<reference evidence="3" key="1">
    <citation type="journal article" date="2014" name="Int. J. Syst. Evol. Microbiol.">
        <title>Complete genome sequence of Corynebacterium casei LMG S-19264T (=DSM 44701T), isolated from a smear-ripened cheese.</title>
        <authorList>
            <consortium name="US DOE Joint Genome Institute (JGI-PGF)"/>
            <person name="Walter F."/>
            <person name="Albersmeier A."/>
            <person name="Kalinowski J."/>
            <person name="Ruckert C."/>
        </authorList>
    </citation>
    <scope>NUCLEOTIDE SEQUENCE</scope>
    <source>
        <strain evidence="3">CGMCC 4.7430</strain>
    </source>
</reference>
<dbReference type="InterPro" id="IPR001296">
    <property type="entry name" value="Glyco_trans_1"/>
</dbReference>
<dbReference type="GO" id="GO:0016757">
    <property type="term" value="F:glycosyltransferase activity"/>
    <property type="evidence" value="ECO:0007669"/>
    <property type="project" value="InterPro"/>
</dbReference>
<feature type="domain" description="Glycosyl transferase family 1" evidence="2">
    <location>
        <begin position="208"/>
        <end position="370"/>
    </location>
</feature>
<dbReference type="PANTHER" id="PTHR12526">
    <property type="entry name" value="GLYCOSYLTRANSFERASE"/>
    <property type="match status" value="1"/>
</dbReference>
<comment type="caution">
    <text evidence="3">The sequence shown here is derived from an EMBL/GenBank/DDBJ whole genome shotgun (WGS) entry which is preliminary data.</text>
</comment>
<accession>A0A918AC74</accession>
<name>A0A918AC74_9ACTN</name>
<evidence type="ECO:0000259" key="2">
    <source>
        <dbReference type="Pfam" id="PF00534"/>
    </source>
</evidence>
<dbReference type="RefSeq" id="WP_189142930.1">
    <property type="nucleotide sequence ID" value="NZ_BMNK01000015.1"/>
</dbReference>
<dbReference type="Proteomes" id="UP000660745">
    <property type="component" value="Unassembled WGS sequence"/>
</dbReference>
<keyword evidence="4" id="KW-1185">Reference proteome</keyword>
<evidence type="ECO:0000313" key="3">
    <source>
        <dbReference type="EMBL" id="GGP14170.1"/>
    </source>
</evidence>
<sequence length="403" mass="43455">MLIEPSVVGKVVVALQDGFYGASSGSGFSNRDFLIALTRLLPPERLVVVSVRGYSDPIDPCWAAALLRSLREANAQTVLINHCRDDPAHGRDLLAEMVTHAASGADRCLVVGLDRSLLGLTVDDNMDLLLVPRSTAALTCADLSETIWERDCLHTAVKSGGRVVAISEYMRQHLRDDYGLPDDALVDMYNGLLLDEESSENAIPLPGPAEEGFLLALGRPVPDKGFEDLLAALEILRSRRLSVPHLVLAATAPGAPTAYQRRLARVIEDSDVDATLITEFNPRIRAWMSSPVLRGIVVPSRREPFGRIPLESFAAGAGPIIATRTGGLPETVVDGCTGFIAEPRDPASLADAIHRALTVTPLERARLIKAGVALLHERHDYLANIQAALAAVTPWALSWNGVR</sequence>
<dbReference type="Gene3D" id="3.40.50.2000">
    <property type="entry name" value="Glycogen Phosphorylase B"/>
    <property type="match status" value="1"/>
</dbReference>
<evidence type="ECO:0000256" key="1">
    <source>
        <dbReference type="ARBA" id="ARBA00022679"/>
    </source>
</evidence>
<dbReference type="EMBL" id="BMNK01000015">
    <property type="protein sequence ID" value="GGP14170.1"/>
    <property type="molecule type" value="Genomic_DNA"/>
</dbReference>
<dbReference type="CDD" id="cd03801">
    <property type="entry name" value="GT4_PimA-like"/>
    <property type="match status" value="1"/>
</dbReference>
<dbReference type="SUPFAM" id="SSF53756">
    <property type="entry name" value="UDP-Glycosyltransferase/glycogen phosphorylase"/>
    <property type="match status" value="1"/>
</dbReference>
<proteinExistence type="predicted"/>
<organism evidence="3 4">
    <name type="scientific">Nonomuraea glycinis</name>
    <dbReference type="NCBI Taxonomy" id="2047744"/>
    <lineage>
        <taxon>Bacteria</taxon>
        <taxon>Bacillati</taxon>
        <taxon>Actinomycetota</taxon>
        <taxon>Actinomycetes</taxon>
        <taxon>Streptosporangiales</taxon>
        <taxon>Streptosporangiaceae</taxon>
        <taxon>Nonomuraea</taxon>
    </lineage>
</organism>
<evidence type="ECO:0000313" key="4">
    <source>
        <dbReference type="Proteomes" id="UP000660745"/>
    </source>
</evidence>
<keyword evidence="1" id="KW-0808">Transferase</keyword>
<dbReference type="AlphaFoldDB" id="A0A918AC74"/>
<reference evidence="3" key="2">
    <citation type="submission" date="2020-09" db="EMBL/GenBank/DDBJ databases">
        <authorList>
            <person name="Sun Q."/>
            <person name="Zhou Y."/>
        </authorList>
    </citation>
    <scope>NUCLEOTIDE SEQUENCE</scope>
    <source>
        <strain evidence="3">CGMCC 4.7430</strain>
    </source>
</reference>
<gene>
    <name evidence="3" type="ORF">GCM10012278_68890</name>
</gene>
<dbReference type="Pfam" id="PF00534">
    <property type="entry name" value="Glycos_transf_1"/>
    <property type="match status" value="1"/>
</dbReference>
<protein>
    <recommendedName>
        <fullName evidence="2">Glycosyl transferase family 1 domain-containing protein</fullName>
    </recommendedName>
</protein>